<feature type="domain" description="Xylose isomerase-like TIM barrel" evidence="4">
    <location>
        <begin position="21"/>
        <end position="252"/>
    </location>
</feature>
<organism evidence="5 6">
    <name type="scientific">Anoxybacteroides tepidamans</name>
    <dbReference type="NCBI Taxonomy" id="265948"/>
    <lineage>
        <taxon>Bacteria</taxon>
        <taxon>Bacillati</taxon>
        <taxon>Bacillota</taxon>
        <taxon>Bacilli</taxon>
        <taxon>Bacillales</taxon>
        <taxon>Anoxybacillaceae</taxon>
        <taxon>Anoxybacteroides</taxon>
    </lineage>
</organism>
<dbReference type="GO" id="GO:0046487">
    <property type="term" value="P:glyoxylate metabolic process"/>
    <property type="evidence" value="ECO:0007669"/>
    <property type="project" value="TreeGrafter"/>
</dbReference>
<dbReference type="FunFam" id="3.20.20.150:FF:000007">
    <property type="entry name" value="Hydroxypyruvate isomerase"/>
    <property type="match status" value="1"/>
</dbReference>
<keyword evidence="6" id="KW-1185">Reference proteome</keyword>
<dbReference type="InterPro" id="IPR026040">
    <property type="entry name" value="HyI-like"/>
</dbReference>
<dbReference type="InterPro" id="IPR050417">
    <property type="entry name" value="Sugar_Epim/Isomerase"/>
</dbReference>
<evidence type="ECO:0000313" key="6">
    <source>
        <dbReference type="Proteomes" id="UP000520011"/>
    </source>
</evidence>
<gene>
    <name evidence="5" type="ORF">HNQ34_000616</name>
</gene>
<dbReference type="PIRSF" id="PIRSF006241">
    <property type="entry name" value="HyI"/>
    <property type="match status" value="1"/>
</dbReference>
<keyword evidence="1 2" id="KW-0413">Isomerase</keyword>
<evidence type="ECO:0000256" key="1">
    <source>
        <dbReference type="ARBA" id="ARBA00023235"/>
    </source>
</evidence>
<name>A0A7W8IN75_9BACL</name>
<dbReference type="Gene3D" id="3.20.20.150">
    <property type="entry name" value="Divalent-metal-dependent TIM barrel enzymes"/>
    <property type="match status" value="1"/>
</dbReference>
<evidence type="ECO:0000256" key="2">
    <source>
        <dbReference type="PIRNR" id="PIRNR006241"/>
    </source>
</evidence>
<dbReference type="PANTHER" id="PTHR43489:SF6">
    <property type="entry name" value="HYDROXYPYRUVATE ISOMERASE-RELATED"/>
    <property type="match status" value="1"/>
</dbReference>
<keyword evidence="5" id="KW-0670">Pyruvate</keyword>
<evidence type="ECO:0000259" key="4">
    <source>
        <dbReference type="Pfam" id="PF01261"/>
    </source>
</evidence>
<dbReference type="PANTHER" id="PTHR43489">
    <property type="entry name" value="ISOMERASE"/>
    <property type="match status" value="1"/>
</dbReference>
<dbReference type="Pfam" id="PF01261">
    <property type="entry name" value="AP_endonuc_2"/>
    <property type="match status" value="1"/>
</dbReference>
<proteinExistence type="inferred from homology"/>
<dbReference type="EMBL" id="JACHEP010000002">
    <property type="protein sequence ID" value="MBB5323524.1"/>
    <property type="molecule type" value="Genomic_DNA"/>
</dbReference>
<dbReference type="InterPro" id="IPR017643">
    <property type="entry name" value="Hydroxypyruvate_isomerase"/>
</dbReference>
<dbReference type="GO" id="GO:0008903">
    <property type="term" value="F:hydroxypyruvate isomerase activity"/>
    <property type="evidence" value="ECO:0007669"/>
    <property type="project" value="UniProtKB-EC"/>
</dbReference>
<evidence type="ECO:0000256" key="3">
    <source>
        <dbReference type="PIRSR" id="PIRSR006241-50"/>
    </source>
</evidence>
<feature type="active site" description="Proton donor/acceptor" evidence="3">
    <location>
        <position position="240"/>
    </location>
</feature>
<dbReference type="Proteomes" id="UP000520011">
    <property type="component" value="Unassembled WGS sequence"/>
</dbReference>
<dbReference type="InterPro" id="IPR036237">
    <property type="entry name" value="Xyl_isomerase-like_sf"/>
</dbReference>
<dbReference type="EC" id="5.3.1.22" evidence="5"/>
<dbReference type="NCBIfam" id="TIGR03234">
    <property type="entry name" value="OH-pyruv-isom"/>
    <property type="match status" value="1"/>
</dbReference>
<sequence>MDQFAVNVSTIFTEVPFIERFQKVKEFSFSRVECQFPYSERTERIREELEKHQLSLVLINLPAGNWEKGERGLAIFPDRIHEFKQSVDEGIRYATSLNVSYLHCMAGVLPPELDKQRAKETYIANLQYAAEKLAQHGLTLLIEPINPHDMPGYFLTDIREAAEIIKEVGMPNVKLQYDFYHMQRIQGNLMTTFQTYFSLIGHVQIADVPGRHEPGTGEIHYERIFQFLQSCGYKGAIGLEYIPQTTSEASFAWRSAHVLERENK</sequence>
<dbReference type="AlphaFoldDB" id="A0A7W8IN75"/>
<dbReference type="InterPro" id="IPR013022">
    <property type="entry name" value="Xyl_isomerase-like_TIM-brl"/>
</dbReference>
<evidence type="ECO:0000313" key="5">
    <source>
        <dbReference type="EMBL" id="MBB5323524.1"/>
    </source>
</evidence>
<comment type="similarity">
    <text evidence="2">Belongs to the hyi family.</text>
</comment>
<feature type="active site" description="Proton donor/acceptor" evidence="3">
    <location>
        <position position="143"/>
    </location>
</feature>
<comment type="caution">
    <text evidence="5">The sequence shown here is derived from an EMBL/GenBank/DDBJ whole genome shotgun (WGS) entry which is preliminary data.</text>
</comment>
<protein>
    <submittedName>
        <fullName evidence="5">Hydroxypyruvate isomerase</fullName>
        <ecNumber evidence="5">5.3.1.22</ecNumber>
    </submittedName>
</protein>
<dbReference type="RefSeq" id="WP_183251379.1">
    <property type="nucleotide sequence ID" value="NZ_JACHEP010000002.1"/>
</dbReference>
<reference evidence="5 6" key="1">
    <citation type="submission" date="2020-08" db="EMBL/GenBank/DDBJ databases">
        <title>Genomic Encyclopedia of Type Strains, Phase IV (KMG-IV): sequencing the most valuable type-strain genomes for metagenomic binning, comparative biology and taxonomic classification.</title>
        <authorList>
            <person name="Goeker M."/>
        </authorList>
    </citation>
    <scope>NUCLEOTIDE SEQUENCE [LARGE SCALE GENOMIC DNA]</scope>
    <source>
        <strain evidence="5 6">DSM 16325</strain>
    </source>
</reference>
<dbReference type="SUPFAM" id="SSF51658">
    <property type="entry name" value="Xylose isomerase-like"/>
    <property type="match status" value="1"/>
</dbReference>
<accession>A0A7W8IN75</accession>